<dbReference type="RefSeq" id="XP_024735410.1">
    <property type="nucleotide sequence ID" value="XM_024888655.1"/>
</dbReference>
<dbReference type="GeneID" id="36596731"/>
<proteinExistence type="predicted"/>
<gene>
    <name evidence="3" type="ORF">K444DRAFT_725829</name>
</gene>
<keyword evidence="1" id="KW-0175">Coiled coil</keyword>
<reference evidence="3 4" key="1">
    <citation type="submission" date="2016-04" db="EMBL/GenBank/DDBJ databases">
        <title>A degradative enzymes factory behind the ericoid mycorrhizal symbiosis.</title>
        <authorList>
            <consortium name="DOE Joint Genome Institute"/>
            <person name="Martino E."/>
            <person name="Morin E."/>
            <person name="Grelet G."/>
            <person name="Kuo A."/>
            <person name="Kohler A."/>
            <person name="Daghino S."/>
            <person name="Barry K."/>
            <person name="Choi C."/>
            <person name="Cichocki N."/>
            <person name="Clum A."/>
            <person name="Copeland A."/>
            <person name="Hainaut M."/>
            <person name="Haridas S."/>
            <person name="Labutti K."/>
            <person name="Lindquist E."/>
            <person name="Lipzen A."/>
            <person name="Khouja H.-R."/>
            <person name="Murat C."/>
            <person name="Ohm R."/>
            <person name="Olson A."/>
            <person name="Spatafora J."/>
            <person name="Veneault-Fourrey C."/>
            <person name="Henrissat B."/>
            <person name="Grigoriev I."/>
            <person name="Martin F."/>
            <person name="Perotto S."/>
        </authorList>
    </citation>
    <scope>NUCLEOTIDE SEQUENCE [LARGE SCALE GENOMIC DNA]</scope>
    <source>
        <strain evidence="3 4">E</strain>
    </source>
</reference>
<name>A0A2J6T659_9HELO</name>
<organism evidence="3 4">
    <name type="scientific">Hyaloscypha bicolor E</name>
    <dbReference type="NCBI Taxonomy" id="1095630"/>
    <lineage>
        <taxon>Eukaryota</taxon>
        <taxon>Fungi</taxon>
        <taxon>Dikarya</taxon>
        <taxon>Ascomycota</taxon>
        <taxon>Pezizomycotina</taxon>
        <taxon>Leotiomycetes</taxon>
        <taxon>Helotiales</taxon>
        <taxon>Hyaloscyphaceae</taxon>
        <taxon>Hyaloscypha</taxon>
        <taxon>Hyaloscypha bicolor</taxon>
    </lineage>
</organism>
<accession>A0A2J6T659</accession>
<evidence type="ECO:0000313" key="4">
    <source>
        <dbReference type="Proteomes" id="UP000235371"/>
    </source>
</evidence>
<evidence type="ECO:0000256" key="1">
    <source>
        <dbReference type="SAM" id="Coils"/>
    </source>
</evidence>
<dbReference type="OrthoDB" id="3465589at2759"/>
<dbReference type="InParanoid" id="A0A2J6T659"/>
<evidence type="ECO:0000313" key="3">
    <source>
        <dbReference type="EMBL" id="PMD58506.1"/>
    </source>
</evidence>
<feature type="region of interest" description="Disordered" evidence="2">
    <location>
        <begin position="857"/>
        <end position="879"/>
    </location>
</feature>
<dbReference type="EMBL" id="KZ613822">
    <property type="protein sequence ID" value="PMD58506.1"/>
    <property type="molecule type" value="Genomic_DNA"/>
</dbReference>
<evidence type="ECO:0000256" key="2">
    <source>
        <dbReference type="SAM" id="MobiDB-lite"/>
    </source>
</evidence>
<feature type="compositionally biased region" description="Acidic residues" evidence="2">
    <location>
        <begin position="857"/>
        <end position="869"/>
    </location>
</feature>
<keyword evidence="4" id="KW-1185">Reference proteome</keyword>
<dbReference type="Proteomes" id="UP000235371">
    <property type="component" value="Unassembled WGS sequence"/>
</dbReference>
<dbReference type="AlphaFoldDB" id="A0A2J6T659"/>
<sequence length="879" mass="99631">MSHFHQGHNVDDEGAAELIPVGEEDYAQSDDTPAGYEGDGRLMATRDGVLGKPNAELRAIWQQYYMDTSGSGNVLLSDHSLRRGLSGLTAAPVEEVAFTYEKGERLDVYDDKATCIDVAIHYITGADFAEVIRQENEGVMRGAPVKKSPTWKAATAGDLLKEIEATEELEFDFKDMTPHILQQRRNRQGKQAANNGAESKSKVNIKSERVHIVNADSPKQHFDLECLCIELHGNSLMNLIYNFRTLLLEKGTKARRNANEIIQILETMVEDARRLLSWSPIIGRIAHRLAIHKSTYTRYGCDNGKAFWTLATSRGIALTVKHSVSYLSELKASNSKLAFGSIKPKVMQIVVLLLSLLNDSDLKQLENMLEDQYQLKADRKSMELTIMKVLTLSSVGAPLFLSSLLSSFDGGRCDTQKFKEKSQRVIAWDSFVSAITREGWILPGSLIKKRLRDDKTSNTKEQSSWKVKWDEYTDTEIFNHLQYNGEKKEVNDIPPLKLQCKDFEIEEVLADFRDGKKYVVAFKDLEGITLASPGTYQLSDPESGEKKDLRVDTEDQFFELKDLWNSIRKLCVSVSEHAPRGEMQRSWKVGNALTRVKRSMLDGKARPARAPPTCSRIAGRRAKNTTTIETSASGQCQEIAVCWFLEGGKITKAEMLEGVLEDWNTLDKTVKELKSFSVSTRRKVAQGKDRVKGSQAATEETKLLDMLDRELERINQELLKMNEKRRQLSQEPDKDDEPIARVHFPNPVHYKQDMPWLCFRMNLDREGAGLEVWADLYKICEPPRWRASMGEVSIQHLNKRRTLGVVPLDPVPESQRKREITKHDKVLLLGGLVVVINRKERVVNYLKLTSLDIIKDDDESGRSEDESEDEKLNPMIKLL</sequence>
<protein>
    <submittedName>
        <fullName evidence="3">Uncharacterized protein</fullName>
    </submittedName>
</protein>
<feature type="coiled-coil region" evidence="1">
    <location>
        <begin position="697"/>
        <end position="731"/>
    </location>
</feature>